<organism evidence="1">
    <name type="scientific">marine sediment metagenome</name>
    <dbReference type="NCBI Taxonomy" id="412755"/>
    <lineage>
        <taxon>unclassified sequences</taxon>
        <taxon>metagenomes</taxon>
        <taxon>ecological metagenomes</taxon>
    </lineage>
</organism>
<dbReference type="EMBL" id="BARU01027923">
    <property type="protein sequence ID" value="GAH64656.1"/>
    <property type="molecule type" value="Genomic_DNA"/>
</dbReference>
<protein>
    <submittedName>
        <fullName evidence="1">Uncharacterized protein</fullName>
    </submittedName>
</protein>
<accession>X1H3B6</accession>
<proteinExistence type="predicted"/>
<dbReference type="AlphaFoldDB" id="X1H3B6"/>
<sequence>FWPEGYKQVIREDARQLIGAQLNDGKRLRHIYQQQYSEKYTDLNQFAGKIADMIAIGTENGADDAFDNIITAFLTESPLPEVRRHARYFWPQAPPEGAKKRLQQVIVDEYSQDDVYTHAYKVGYGCNARDNANKGSYRTFDEFINQVVQLVVTGAMNGTDDMLEAIYWSFVTPRPLPPARRHPRRLKVW</sequence>
<name>X1H3B6_9ZZZZ</name>
<feature type="non-terminal residue" evidence="1">
    <location>
        <position position="1"/>
    </location>
</feature>
<comment type="caution">
    <text evidence="1">The sequence shown here is derived from an EMBL/GenBank/DDBJ whole genome shotgun (WGS) entry which is preliminary data.</text>
</comment>
<reference evidence="1" key="1">
    <citation type="journal article" date="2014" name="Front. Microbiol.">
        <title>High frequency of phylogenetically diverse reductive dehalogenase-homologous genes in deep subseafloor sedimentary metagenomes.</title>
        <authorList>
            <person name="Kawai M."/>
            <person name="Futagami T."/>
            <person name="Toyoda A."/>
            <person name="Takaki Y."/>
            <person name="Nishi S."/>
            <person name="Hori S."/>
            <person name="Arai W."/>
            <person name="Tsubouchi T."/>
            <person name="Morono Y."/>
            <person name="Uchiyama I."/>
            <person name="Ito T."/>
            <person name="Fujiyama A."/>
            <person name="Inagaki F."/>
            <person name="Takami H."/>
        </authorList>
    </citation>
    <scope>NUCLEOTIDE SEQUENCE</scope>
    <source>
        <strain evidence="1">Expedition CK06-06</strain>
    </source>
</reference>
<evidence type="ECO:0000313" key="1">
    <source>
        <dbReference type="EMBL" id="GAH64656.1"/>
    </source>
</evidence>
<gene>
    <name evidence="1" type="ORF">S03H2_44633</name>
</gene>